<accession>A0A667GUE8</accession>
<dbReference type="Ensembl" id="ENSLCNT00005013220.1">
    <property type="protein sequence ID" value="ENSLCNP00005011793.1"/>
    <property type="gene ID" value="ENSLCNG00005007711.1"/>
</dbReference>
<keyword evidence="2" id="KW-1185">Reference proteome</keyword>
<organism evidence="1 2">
    <name type="scientific">Lynx canadensis</name>
    <name type="common">Canada lynx</name>
    <name type="synonym">Felis canadensis</name>
    <dbReference type="NCBI Taxonomy" id="61383"/>
    <lineage>
        <taxon>Eukaryota</taxon>
        <taxon>Metazoa</taxon>
        <taxon>Chordata</taxon>
        <taxon>Craniata</taxon>
        <taxon>Vertebrata</taxon>
        <taxon>Euteleostomi</taxon>
        <taxon>Mammalia</taxon>
        <taxon>Eutheria</taxon>
        <taxon>Laurasiatheria</taxon>
        <taxon>Carnivora</taxon>
        <taxon>Feliformia</taxon>
        <taxon>Felidae</taxon>
        <taxon>Felinae</taxon>
        <taxon>Lynx</taxon>
    </lineage>
</organism>
<evidence type="ECO:0000313" key="1">
    <source>
        <dbReference type="Ensembl" id="ENSLCNP00005011793.1"/>
    </source>
</evidence>
<dbReference type="Proteomes" id="UP000472241">
    <property type="component" value="Unplaced"/>
</dbReference>
<proteinExistence type="predicted"/>
<gene>
    <name evidence="1" type="primary">CB4H12orf75</name>
</gene>
<name>A0A667GUE8_LYNCA</name>
<sequence length="80" mass="9252">MGCGNSTATSAGAGRETMEGYMLVSHLKLSIWYPIKQRLYEKIRRKYHDSMIKSLLIKIWKELHPMGHHNVHRNSQGNSK</sequence>
<reference evidence="1" key="2">
    <citation type="submission" date="2025-09" db="UniProtKB">
        <authorList>
            <consortium name="Ensembl"/>
        </authorList>
    </citation>
    <scope>IDENTIFICATION</scope>
</reference>
<evidence type="ECO:0000313" key="2">
    <source>
        <dbReference type="Proteomes" id="UP000472241"/>
    </source>
</evidence>
<protein>
    <submittedName>
        <fullName evidence="1">Uncharacterized protein</fullName>
    </submittedName>
</protein>
<dbReference type="AlphaFoldDB" id="A0A667GUE8"/>
<reference evidence="1" key="1">
    <citation type="submission" date="2025-08" db="UniProtKB">
        <authorList>
            <consortium name="Ensembl"/>
        </authorList>
    </citation>
    <scope>IDENTIFICATION</scope>
</reference>